<gene>
    <name evidence="4" type="ORF">KFK09_005703</name>
</gene>
<evidence type="ECO:0000259" key="3">
    <source>
        <dbReference type="Pfam" id="PF14383"/>
    </source>
</evidence>
<keyword evidence="5" id="KW-1185">Reference proteome</keyword>
<comment type="caution">
    <text evidence="4">The sequence shown here is derived from an EMBL/GenBank/DDBJ whole genome shotgun (WGS) entry which is preliminary data.</text>
</comment>
<feature type="region of interest" description="Disordered" evidence="1">
    <location>
        <begin position="346"/>
        <end position="454"/>
    </location>
</feature>
<dbReference type="InterPro" id="IPR025486">
    <property type="entry name" value="DUF4378"/>
</dbReference>
<name>A0A8T3BZW7_DENNO</name>
<dbReference type="InterPro" id="IPR032795">
    <property type="entry name" value="DUF3741-assoc"/>
</dbReference>
<evidence type="ECO:0000313" key="4">
    <source>
        <dbReference type="EMBL" id="KAI0523308.1"/>
    </source>
</evidence>
<proteinExistence type="predicted"/>
<dbReference type="AlphaFoldDB" id="A0A8T3BZW7"/>
<feature type="compositionally biased region" description="Low complexity" evidence="1">
    <location>
        <begin position="51"/>
        <end position="76"/>
    </location>
</feature>
<dbReference type="OrthoDB" id="1929599at2759"/>
<feature type="region of interest" description="Disordered" evidence="1">
    <location>
        <begin position="47"/>
        <end position="105"/>
    </location>
</feature>
<dbReference type="PANTHER" id="PTHR31680:SF12">
    <property type="entry name" value="OS11G0587300 PROTEIN"/>
    <property type="match status" value="1"/>
</dbReference>
<dbReference type="Pfam" id="PF14383">
    <property type="entry name" value="VARLMGL"/>
    <property type="match status" value="1"/>
</dbReference>
<accession>A0A8T3BZW7</accession>
<evidence type="ECO:0000313" key="5">
    <source>
        <dbReference type="Proteomes" id="UP000829196"/>
    </source>
</evidence>
<feature type="compositionally biased region" description="Basic and acidic residues" evidence="1">
    <location>
        <begin position="238"/>
        <end position="249"/>
    </location>
</feature>
<feature type="domain" description="DUF4378" evidence="2">
    <location>
        <begin position="621"/>
        <end position="747"/>
    </location>
</feature>
<sequence length="772" mass="86679">MTPSINCGIPDERNLEKQIERQMGCMTGFLQLFDRHQILAGKRLYSDKRIPSSPTSDSLSPSERSDVSSSSFVKAAPPSPSSPSPAGFPSSPENHHHARPSLPLPLPVFEVKDGVKTSWKLREAPRLSLDSRAVFDAWGKLRPREIRTTPVVFSGDPSDCSDAGDDHDKHRRSPSVVARLMGLDTLPVDCNEEQLKRSELRRSSSESRVSRDQWQFNFQKLSPNSSEELFQPRKVDCTEFRHRNSKPEPPRAPPDPLKRKSFFEAQDFFPEPKRTGSMYEEIEKRLRMRGIDEPAKDLETLKQILEALQLKGLLHSKLPELSSVGSLDVIDNHELPISAITESPIIHRTLTPKPPPRSAGSERLPLQHRSVSPRRPVPPEVIPSAKCRRDLVRKKLMRPSEPNESSRSPISAPERRRSVNVEGQRSYQPERRVPAVHSPIASPKKPGFDQVGLRSPRIQRPKPEISKEKVHSLAEDDAFSFSNTSTRSPPSQIDFQRASTEEFRTGRSLLERCDKLLHSIAAITSSAEQVTAMDQQPSPVSVLDSSFLSEENSASPLPKLSIDFKDQIEDWEDHRKHEATPSAGSEYWNGPEKKIGAGQGDDYAFVADVVRETDRCGGPANLFSALEQRHRVSGSSVISVLHRRHVFDTVTEIVERKRSITPWAAFICSLPTAFAGSENSLLLGVWEEVQWLREHISTENVMELTGQVIKQDMAMTAAGEQDWTVPGAELSAAVLHIERQLFKDLVADTIRELADLSCRRRATTLPRRKLIF</sequence>
<organism evidence="4 5">
    <name type="scientific">Dendrobium nobile</name>
    <name type="common">Orchid</name>
    <dbReference type="NCBI Taxonomy" id="94219"/>
    <lineage>
        <taxon>Eukaryota</taxon>
        <taxon>Viridiplantae</taxon>
        <taxon>Streptophyta</taxon>
        <taxon>Embryophyta</taxon>
        <taxon>Tracheophyta</taxon>
        <taxon>Spermatophyta</taxon>
        <taxon>Magnoliopsida</taxon>
        <taxon>Liliopsida</taxon>
        <taxon>Asparagales</taxon>
        <taxon>Orchidaceae</taxon>
        <taxon>Epidendroideae</taxon>
        <taxon>Malaxideae</taxon>
        <taxon>Dendrobiinae</taxon>
        <taxon>Dendrobium</taxon>
    </lineage>
</organism>
<evidence type="ECO:0008006" key="6">
    <source>
        <dbReference type="Google" id="ProtNLM"/>
    </source>
</evidence>
<dbReference type="PANTHER" id="PTHR31680">
    <property type="entry name" value="LONGIFOLIA PROTEIN"/>
    <property type="match status" value="1"/>
</dbReference>
<feature type="compositionally biased region" description="Low complexity" evidence="1">
    <location>
        <begin position="399"/>
        <end position="411"/>
    </location>
</feature>
<dbReference type="EMBL" id="JAGYWB010000005">
    <property type="protein sequence ID" value="KAI0523308.1"/>
    <property type="molecule type" value="Genomic_DNA"/>
</dbReference>
<feature type="region of interest" description="Disordered" evidence="1">
    <location>
        <begin position="238"/>
        <end position="258"/>
    </location>
</feature>
<dbReference type="SMR" id="A0A8T3BZW7"/>
<dbReference type="GO" id="GO:0051513">
    <property type="term" value="P:regulation of monopolar cell growth"/>
    <property type="evidence" value="ECO:0007669"/>
    <property type="project" value="InterPro"/>
</dbReference>
<evidence type="ECO:0000259" key="2">
    <source>
        <dbReference type="Pfam" id="PF14309"/>
    </source>
</evidence>
<feature type="domain" description="DUF3741" evidence="3">
    <location>
        <begin position="165"/>
        <end position="187"/>
    </location>
</feature>
<feature type="region of interest" description="Disordered" evidence="1">
    <location>
        <begin position="150"/>
        <end position="172"/>
    </location>
</feature>
<dbReference type="Pfam" id="PF14309">
    <property type="entry name" value="DUF4378"/>
    <property type="match status" value="1"/>
</dbReference>
<evidence type="ECO:0000256" key="1">
    <source>
        <dbReference type="SAM" id="MobiDB-lite"/>
    </source>
</evidence>
<dbReference type="Proteomes" id="UP000829196">
    <property type="component" value="Unassembled WGS sequence"/>
</dbReference>
<dbReference type="InterPro" id="IPR033334">
    <property type="entry name" value="LNG1/2"/>
</dbReference>
<protein>
    <recommendedName>
        <fullName evidence="6">Protein LONGIFOLIA 1</fullName>
    </recommendedName>
</protein>
<reference evidence="4" key="1">
    <citation type="journal article" date="2022" name="Front. Genet.">
        <title>Chromosome-Scale Assembly of the Dendrobium nobile Genome Provides Insights Into the Molecular Mechanism of the Biosynthesis of the Medicinal Active Ingredient of Dendrobium.</title>
        <authorList>
            <person name="Xu Q."/>
            <person name="Niu S.-C."/>
            <person name="Li K.-L."/>
            <person name="Zheng P.-J."/>
            <person name="Zhang X.-J."/>
            <person name="Jia Y."/>
            <person name="Liu Y."/>
            <person name="Niu Y.-X."/>
            <person name="Yu L.-H."/>
            <person name="Chen D.-F."/>
            <person name="Zhang G.-Q."/>
        </authorList>
    </citation>
    <scope>NUCLEOTIDE SEQUENCE</scope>
    <source>
        <tissue evidence="4">Leaf</tissue>
    </source>
</reference>